<dbReference type="SMART" id="SM00848">
    <property type="entry name" value="Inhibitor_I29"/>
    <property type="match status" value="1"/>
</dbReference>
<evidence type="ECO:0000256" key="1">
    <source>
        <dbReference type="ARBA" id="ARBA00008455"/>
    </source>
</evidence>
<dbReference type="GO" id="GO:0008234">
    <property type="term" value="F:cysteine-type peptidase activity"/>
    <property type="evidence" value="ECO:0007669"/>
    <property type="project" value="InterPro"/>
</dbReference>
<feature type="domain" description="Peptidase C1A papain C-terminal" evidence="3">
    <location>
        <begin position="464"/>
        <end position="680"/>
    </location>
</feature>
<evidence type="ECO:0000313" key="5">
    <source>
        <dbReference type="Proteomes" id="UP000829999"/>
    </source>
</evidence>
<dbReference type="GO" id="GO:0006508">
    <property type="term" value="P:proteolysis"/>
    <property type="evidence" value="ECO:0007669"/>
    <property type="project" value="InterPro"/>
</dbReference>
<gene>
    <name evidence="6" type="primary">LOC118274095</name>
</gene>
<dbReference type="AlphaFoldDB" id="A0A9R0F798"/>
<dbReference type="InterPro" id="IPR013201">
    <property type="entry name" value="Prot_inhib_I29"/>
</dbReference>
<dbReference type="Proteomes" id="UP000829999">
    <property type="component" value="Chromosome 3"/>
</dbReference>
<dbReference type="PANTHER" id="PTHR12411">
    <property type="entry name" value="CYSTEINE PROTEASE FAMILY C1-RELATED"/>
    <property type="match status" value="1"/>
</dbReference>
<feature type="domain" description="Cathepsin propeptide inhibitor" evidence="4">
    <location>
        <begin position="375"/>
        <end position="431"/>
    </location>
</feature>
<dbReference type="Pfam" id="PF08246">
    <property type="entry name" value="Inhibitor_I29"/>
    <property type="match status" value="1"/>
</dbReference>
<feature type="compositionally biased region" description="Polar residues" evidence="2">
    <location>
        <begin position="1"/>
        <end position="13"/>
    </location>
</feature>
<reference evidence="6" key="1">
    <citation type="submission" date="2025-08" db="UniProtKB">
        <authorList>
            <consortium name="RefSeq"/>
        </authorList>
    </citation>
    <scope>IDENTIFICATION</scope>
    <source>
        <tissue evidence="6">Whole larval tissue</tissue>
    </source>
</reference>
<dbReference type="RefSeq" id="XP_050563518.1">
    <property type="nucleotide sequence ID" value="XM_050707561.1"/>
</dbReference>
<dbReference type="InterPro" id="IPR013128">
    <property type="entry name" value="Peptidase_C1A"/>
</dbReference>
<sequence>RNVTTAGLLSTKISVPPVNPTWPPGVEPPPPSPFVPPYGQPNPTWPPGVEPPPPPPFVPPYGQPNPTLPPHSNYSAPPSFPPVEDPGVLVQKFLDQLGEQPQLPPVVIDPVGPVGTDDNTVEEWSPNGVVWRRRQYKKRCMPLNTTETTPPPPQPRFPRSLYIRANLTVPRADYTEPYEVRWDAETGAARIDYHGGTASSYRQIVGDVVYRHMLVLDRTGESNVRRCTDHQSRASKADRELPALPNLEVFSFAGRDVHGNEVWRHTASGHSGELGAARGEQLTFRHELLLKRSADQYTTIPLRYSVRVDSSLLGPDCDGYIHQFDKVEIEHHHPSILHLSHEACDYREWTEKMETVEPLREFTSLHRAQHHDVDFKRYMETYTRLYADDRELATRKNIFIQNSRFVASANRQGASFELELNFLSDRLTEERRVLLGVEPNFSTDSPCKPFPHSPSEINANRGRLSRTFDWRELGAVTHVRIQGTTCMSCWAHATVGALEGALFRVTNRLVPLSEQVLVDCAKPYGGNGCSGTWPTAAYEYMKAEGIPALTDYKYEGKEQLCRANSVRPVQRTHISTHVNVTINNIVALKMAISKYGPTVVIIDGETLSFTSYKRGYYYDGRCRKGKFNHAVLAVGWTVHREETYFILKNSWSENWGEAGYVLMRAPTNTCGVLQQPTVPVLPQETELLG</sequence>
<dbReference type="OrthoDB" id="65740at2759"/>
<name>A0A9R0F798_SPOFR</name>
<dbReference type="SUPFAM" id="SSF54001">
    <property type="entry name" value="Cysteine proteinases"/>
    <property type="match status" value="1"/>
</dbReference>
<comment type="similarity">
    <text evidence="1">Belongs to the peptidase C1 family.</text>
</comment>
<proteinExistence type="inferred from homology"/>
<accession>A0A9R0F798</accession>
<feature type="non-terminal residue" evidence="6">
    <location>
        <position position="1"/>
    </location>
</feature>
<dbReference type="SMART" id="SM00645">
    <property type="entry name" value="Pept_C1"/>
    <property type="match status" value="1"/>
</dbReference>
<dbReference type="InterPro" id="IPR039417">
    <property type="entry name" value="Peptidase_C1A_papain-like"/>
</dbReference>
<evidence type="ECO:0000259" key="3">
    <source>
        <dbReference type="SMART" id="SM00645"/>
    </source>
</evidence>
<feature type="compositionally biased region" description="Pro residues" evidence="2">
    <location>
        <begin position="17"/>
        <end position="69"/>
    </location>
</feature>
<evidence type="ECO:0000256" key="2">
    <source>
        <dbReference type="SAM" id="MobiDB-lite"/>
    </source>
</evidence>
<dbReference type="InterPro" id="IPR000668">
    <property type="entry name" value="Peptidase_C1A_C"/>
</dbReference>
<evidence type="ECO:0000259" key="4">
    <source>
        <dbReference type="SMART" id="SM00848"/>
    </source>
</evidence>
<organism evidence="5 6">
    <name type="scientific">Spodoptera frugiperda</name>
    <name type="common">Fall armyworm</name>
    <dbReference type="NCBI Taxonomy" id="7108"/>
    <lineage>
        <taxon>Eukaryota</taxon>
        <taxon>Metazoa</taxon>
        <taxon>Ecdysozoa</taxon>
        <taxon>Arthropoda</taxon>
        <taxon>Hexapoda</taxon>
        <taxon>Insecta</taxon>
        <taxon>Pterygota</taxon>
        <taxon>Neoptera</taxon>
        <taxon>Endopterygota</taxon>
        <taxon>Lepidoptera</taxon>
        <taxon>Glossata</taxon>
        <taxon>Ditrysia</taxon>
        <taxon>Noctuoidea</taxon>
        <taxon>Noctuidae</taxon>
        <taxon>Amphipyrinae</taxon>
        <taxon>Spodoptera</taxon>
    </lineage>
</organism>
<dbReference type="Pfam" id="PF00112">
    <property type="entry name" value="Peptidase_C1"/>
    <property type="match status" value="1"/>
</dbReference>
<keyword evidence="5" id="KW-1185">Reference proteome</keyword>
<feature type="region of interest" description="Disordered" evidence="2">
    <location>
        <begin position="1"/>
        <end position="75"/>
    </location>
</feature>
<dbReference type="InterPro" id="IPR038765">
    <property type="entry name" value="Papain-like_cys_pep_sf"/>
</dbReference>
<dbReference type="GeneID" id="118274095"/>
<dbReference type="Gene3D" id="3.90.70.10">
    <property type="entry name" value="Cysteine proteinases"/>
    <property type="match status" value="1"/>
</dbReference>
<protein>
    <submittedName>
        <fullName evidence="6">Uncharacterized protein LOC118274095</fullName>
    </submittedName>
</protein>
<evidence type="ECO:0000313" key="6">
    <source>
        <dbReference type="RefSeq" id="XP_050563518.1"/>
    </source>
</evidence>
<dbReference type="CDD" id="cd02248">
    <property type="entry name" value="Peptidase_C1A"/>
    <property type="match status" value="1"/>
</dbReference>